<organism evidence="1">
    <name type="scientific">marine sediment metagenome</name>
    <dbReference type="NCBI Taxonomy" id="412755"/>
    <lineage>
        <taxon>unclassified sequences</taxon>
        <taxon>metagenomes</taxon>
        <taxon>ecological metagenomes</taxon>
    </lineage>
</organism>
<dbReference type="AlphaFoldDB" id="A0A0F8VVU8"/>
<name>A0A0F8VVU8_9ZZZZ</name>
<accession>A0A0F8VVU8</accession>
<reference evidence="1" key="1">
    <citation type="journal article" date="2015" name="Nature">
        <title>Complex archaea that bridge the gap between prokaryotes and eukaryotes.</title>
        <authorList>
            <person name="Spang A."/>
            <person name="Saw J.H."/>
            <person name="Jorgensen S.L."/>
            <person name="Zaremba-Niedzwiedzka K."/>
            <person name="Martijn J."/>
            <person name="Lind A.E."/>
            <person name="van Eijk R."/>
            <person name="Schleper C."/>
            <person name="Guy L."/>
            <person name="Ettema T.J."/>
        </authorList>
    </citation>
    <scope>NUCLEOTIDE SEQUENCE</scope>
</reference>
<evidence type="ECO:0000313" key="1">
    <source>
        <dbReference type="EMBL" id="KKK48493.1"/>
    </source>
</evidence>
<protein>
    <recommendedName>
        <fullName evidence="2">CooT family nickel-binding protein</fullName>
    </recommendedName>
</protein>
<proteinExistence type="predicted"/>
<feature type="non-terminal residue" evidence="1">
    <location>
        <position position="73"/>
    </location>
</feature>
<dbReference type="EMBL" id="LAZR01069034">
    <property type="protein sequence ID" value="KKK48493.1"/>
    <property type="molecule type" value="Genomic_DNA"/>
</dbReference>
<evidence type="ECO:0008006" key="2">
    <source>
        <dbReference type="Google" id="ProtNLM"/>
    </source>
</evidence>
<sequence length="73" mass="8227">MCEFKIIKKNDGSQMLEDIVIISYDEKSELNLKDILGMGEIVTSALILDVNTLTQKCTIVEHPLIKDFISLIT</sequence>
<gene>
    <name evidence="1" type="ORF">LCGC14_3144550</name>
</gene>
<comment type="caution">
    <text evidence="1">The sequence shown here is derived from an EMBL/GenBank/DDBJ whole genome shotgun (WGS) entry which is preliminary data.</text>
</comment>